<dbReference type="Pfam" id="PF03486">
    <property type="entry name" value="HI0933_like"/>
    <property type="match status" value="1"/>
</dbReference>
<keyword evidence="3" id="KW-0274">FAD</keyword>
<evidence type="ECO:0000313" key="6">
    <source>
        <dbReference type="EMBL" id="AEF94455.1"/>
    </source>
</evidence>
<dbReference type="InterPro" id="IPR057661">
    <property type="entry name" value="RsdA/BaiN/AoA(So)_Rossmann"/>
</dbReference>
<keyword evidence="7" id="KW-1185">Reference proteome</keyword>
<evidence type="ECO:0000256" key="3">
    <source>
        <dbReference type="ARBA" id="ARBA00022827"/>
    </source>
</evidence>
<dbReference type="EMBL" id="CP002736">
    <property type="protein sequence ID" value="AEF94455.1"/>
    <property type="molecule type" value="Genomic_DNA"/>
</dbReference>
<dbReference type="PRINTS" id="PR00368">
    <property type="entry name" value="FADPNR"/>
</dbReference>
<dbReference type="Proteomes" id="UP000009226">
    <property type="component" value="Chromosome"/>
</dbReference>
<dbReference type="AlphaFoldDB" id="F6B730"/>
<reference evidence="6" key="1">
    <citation type="submission" date="2011-05" db="EMBL/GenBank/DDBJ databases">
        <title>Complete sequence of Desulfotomaculum carboxydivorans CO-1-SRB.</title>
        <authorList>
            <consortium name="US DOE Joint Genome Institute"/>
            <person name="Lucas S."/>
            <person name="Han J."/>
            <person name="Lapidus A."/>
            <person name="Cheng J.-F."/>
            <person name="Goodwin L."/>
            <person name="Pitluck S."/>
            <person name="Peters L."/>
            <person name="Mikhailova N."/>
            <person name="Lu M."/>
            <person name="Han C."/>
            <person name="Tapia R."/>
            <person name="Land M."/>
            <person name="Hauser L."/>
            <person name="Kyrpides N."/>
            <person name="Ivanova N."/>
            <person name="Pagani I."/>
            <person name="Stams A."/>
            <person name="Plugge C."/>
            <person name="Muyzer G."/>
            <person name="Kuever J."/>
            <person name="Parshina S."/>
            <person name="Ivanova A."/>
            <person name="Nazina T."/>
            <person name="Woyke T."/>
        </authorList>
    </citation>
    <scope>NUCLEOTIDE SEQUENCE [LARGE SCALE GENOMIC DNA]</scope>
    <source>
        <strain evidence="6">CO-1-SRB</strain>
    </source>
</reference>
<sequence length="425" mass="45234" precursor="true">MGTNYDVVIVGGGPAGMMAAASAAAHGASVQLLEKNDQLGRKMLITGGGRCNLTNRADVAEMVANIPGNGKFVYSSLHRFSGQDLRNFFKRLGLATKVEDHGRVFPISDKAQDVVNALTKHLHQLGVRISLGTGVTSLMVENNHCRGVMVGETVIRAKAVVLATGGVSYPRTGSTGEGHKMAERVGHHVTKLFPAAVAITCTDPWIVQREVQGLSLANVNITVFNSRDKRLATETGDIIFTHWGLSGPGALRVGRAVALERQREPDAPIRGALDLFPTRSSEELARELGKLAQAAPKKSVKNLLIMLVPERLVKVLLELAGMPPETPGGPLNKTQLAKLADLLKALPVHIKGTRPIEEATVTGGGVNIKEIDPRTMGSKLIRGLFFAGEILDVDAHTGGFNMQVAFSTGYVAGEAAALFVKETLD</sequence>
<dbReference type="InterPro" id="IPR055178">
    <property type="entry name" value="RsdA/BaiN/AoA(So)-like_dom"/>
</dbReference>
<dbReference type="SUPFAM" id="SSF160996">
    <property type="entry name" value="HI0933 insert domain-like"/>
    <property type="match status" value="1"/>
</dbReference>
<feature type="domain" description="RsdA/BaiN/AoA(So)-like Rossmann fold-like" evidence="4">
    <location>
        <begin position="6"/>
        <end position="414"/>
    </location>
</feature>
<dbReference type="PANTHER" id="PTHR42887:SF2">
    <property type="entry name" value="OS12G0638800 PROTEIN"/>
    <property type="match status" value="1"/>
</dbReference>
<evidence type="ECO:0000259" key="5">
    <source>
        <dbReference type="Pfam" id="PF22780"/>
    </source>
</evidence>
<dbReference type="PANTHER" id="PTHR42887">
    <property type="entry name" value="OS12G0638800 PROTEIN"/>
    <property type="match status" value="1"/>
</dbReference>
<proteinExistence type="predicted"/>
<dbReference type="InterPro" id="IPR036188">
    <property type="entry name" value="FAD/NAD-bd_sf"/>
</dbReference>
<dbReference type="SUPFAM" id="SSF51905">
    <property type="entry name" value="FAD/NAD(P)-binding domain"/>
    <property type="match status" value="1"/>
</dbReference>
<dbReference type="Pfam" id="PF22780">
    <property type="entry name" value="HI0933_like_1st"/>
    <property type="match status" value="1"/>
</dbReference>
<name>F6B730_DESCC</name>
<evidence type="ECO:0000256" key="2">
    <source>
        <dbReference type="ARBA" id="ARBA00022630"/>
    </source>
</evidence>
<dbReference type="Gene3D" id="1.10.8.260">
    <property type="entry name" value="HI0933 insert domain-like"/>
    <property type="match status" value="1"/>
</dbReference>
<feature type="domain" description="RsdA/BaiN/AoA(So)-like insert" evidence="5">
    <location>
        <begin position="194"/>
        <end position="361"/>
    </location>
</feature>
<dbReference type="NCBIfam" id="TIGR00275">
    <property type="entry name" value="aminoacetone oxidase family FAD-binding enzyme"/>
    <property type="match status" value="1"/>
</dbReference>
<gene>
    <name evidence="6" type="ordered locus">Desca_1602</name>
</gene>
<dbReference type="KEGG" id="dca:Desca_1602"/>
<dbReference type="PRINTS" id="PR00411">
    <property type="entry name" value="PNDRDTASEI"/>
</dbReference>
<accession>F6B730</accession>
<organism evidence="6 7">
    <name type="scientific">Desulfotomaculum nigrificans (strain DSM 14880 / VKM B-2319 / CO-1-SRB)</name>
    <name type="common">Desulfotomaculum carboxydivorans</name>
    <dbReference type="NCBI Taxonomy" id="868595"/>
    <lineage>
        <taxon>Bacteria</taxon>
        <taxon>Bacillati</taxon>
        <taxon>Bacillota</taxon>
        <taxon>Clostridia</taxon>
        <taxon>Eubacteriales</taxon>
        <taxon>Desulfotomaculaceae</taxon>
        <taxon>Desulfotomaculum</taxon>
    </lineage>
</organism>
<keyword evidence="2" id="KW-0285">Flavoprotein</keyword>
<dbReference type="RefSeq" id="WP_013810276.1">
    <property type="nucleotide sequence ID" value="NC_015565.1"/>
</dbReference>
<dbReference type="Gene3D" id="3.50.50.60">
    <property type="entry name" value="FAD/NAD(P)-binding domain"/>
    <property type="match status" value="1"/>
</dbReference>
<dbReference type="HOGENOM" id="CLU_025174_3_1_9"/>
<evidence type="ECO:0000256" key="1">
    <source>
        <dbReference type="ARBA" id="ARBA00001974"/>
    </source>
</evidence>
<evidence type="ECO:0000259" key="4">
    <source>
        <dbReference type="Pfam" id="PF03486"/>
    </source>
</evidence>
<dbReference type="InterPro" id="IPR004792">
    <property type="entry name" value="BaiN-like"/>
</dbReference>
<dbReference type="STRING" id="868595.Desca_1602"/>
<protein>
    <submittedName>
        <fullName evidence="6">HI0933 family protein</fullName>
    </submittedName>
</protein>
<evidence type="ECO:0000313" key="7">
    <source>
        <dbReference type="Proteomes" id="UP000009226"/>
    </source>
</evidence>
<dbReference type="eggNOG" id="COG2081">
    <property type="taxonomic scope" value="Bacteria"/>
</dbReference>
<dbReference type="InterPro" id="IPR023166">
    <property type="entry name" value="BaiN-like_dom_sf"/>
</dbReference>
<dbReference type="Gene3D" id="2.40.30.10">
    <property type="entry name" value="Translation factors"/>
    <property type="match status" value="1"/>
</dbReference>
<comment type="cofactor">
    <cofactor evidence="1">
        <name>FAD</name>
        <dbReference type="ChEBI" id="CHEBI:57692"/>
    </cofactor>
</comment>